<dbReference type="AlphaFoldDB" id="A0AAV2VXZ6"/>
<evidence type="ECO:0000256" key="1">
    <source>
        <dbReference type="ARBA" id="ARBA00004418"/>
    </source>
</evidence>
<accession>A0AAV2VXZ6</accession>
<evidence type="ECO:0000313" key="3">
    <source>
        <dbReference type="EMBL" id="CCO49239.1"/>
    </source>
</evidence>
<keyword evidence="3" id="KW-0813">Transport</keyword>
<dbReference type="Proteomes" id="UP000018211">
    <property type="component" value="Unassembled WGS sequence"/>
</dbReference>
<dbReference type="RefSeq" id="WP_022613433.1">
    <property type="nucleotide sequence ID" value="NZ_LK391965.1"/>
</dbReference>
<evidence type="ECO:0000313" key="4">
    <source>
        <dbReference type="Proteomes" id="UP000018211"/>
    </source>
</evidence>
<name>A0AAV2VXZ6_9VIBR</name>
<sequence length="398" mass="44354">MSYEKSTRIKGLAWDHERCCGPLDASIPLFKKNNPHIEIQWDKQPLSAFGEGDLNQVLKQYDLLIIDHPFIGEASEGNYFHDLKNLLPTGLIEAHSLDAVGPSFESYCHNKQLLALPIDTASQVAVSRPDVMKSHGWHLPKTYQELIELSKAVQRKGLYIGYPAAEIDIMCSYLTVSAALGSPLKDDGAFTDFTAFSKAINMLKEMLSFAHPDSLEWNPIQCYDYMIEHDDIPYSPLGFGYLNYSARAFSTKLSFHNIVAFNNELPAHCGLLGGAGIAISKHSDKPQEAAKYLAFLCSPEYQSSGYIFAGGQPAFGAAWRNKQADEQFGHFFSQTLEATEHAYLRPRFSGFMTFFRSAMPVIASLVTSDSGNTSQAWKDLSERFKACQPSQAKTIKDF</sequence>
<dbReference type="Pfam" id="PF01547">
    <property type="entry name" value="SBP_bac_1"/>
    <property type="match status" value="1"/>
</dbReference>
<dbReference type="PANTHER" id="PTHR43649">
    <property type="entry name" value="ARABINOSE-BINDING PROTEIN-RELATED"/>
    <property type="match status" value="1"/>
</dbReference>
<comment type="caution">
    <text evidence="3">The sequence shown here is derived from an EMBL/GenBank/DDBJ whole genome shotgun (WGS) entry which is preliminary data.</text>
</comment>
<reference evidence="3 4" key="1">
    <citation type="journal article" date="2013" name="ISME J.">
        <title>Comparative genomics of pathogenic lineages of Vibrio nigripulchritudo identifies virulence-associated traits.</title>
        <authorList>
            <person name="Goudenege D."/>
            <person name="Labreuche Y."/>
            <person name="Krin E."/>
            <person name="Ansquer D."/>
            <person name="Mangenot S."/>
            <person name="Calteau A."/>
            <person name="Medigue C."/>
            <person name="Mazel D."/>
            <person name="Polz M.F."/>
            <person name="Le Roux F."/>
        </authorList>
    </citation>
    <scope>NUCLEOTIDE SEQUENCE [LARGE SCALE GENOMIC DNA]</scope>
    <source>
        <strain evidence="3 4">SOn1</strain>
    </source>
</reference>
<dbReference type="GO" id="GO:0042597">
    <property type="term" value="C:periplasmic space"/>
    <property type="evidence" value="ECO:0007669"/>
    <property type="project" value="UniProtKB-SubCell"/>
</dbReference>
<dbReference type="SUPFAM" id="SSF53850">
    <property type="entry name" value="Periplasmic binding protein-like II"/>
    <property type="match status" value="1"/>
</dbReference>
<evidence type="ECO:0000256" key="2">
    <source>
        <dbReference type="ARBA" id="ARBA00008520"/>
    </source>
</evidence>
<protein>
    <submittedName>
        <fullName evidence="3">ABC-type sugar transport system,periplasmic component</fullName>
    </submittedName>
</protein>
<comment type="subcellular location">
    <subcellularLocation>
        <location evidence="1">Periplasm</location>
    </subcellularLocation>
</comment>
<dbReference type="EMBL" id="CAOF01000176">
    <property type="protein sequence ID" value="CCO49239.1"/>
    <property type="molecule type" value="Genomic_DNA"/>
</dbReference>
<proteinExistence type="inferred from homology"/>
<dbReference type="Gene3D" id="3.40.190.10">
    <property type="entry name" value="Periplasmic binding protein-like II"/>
    <property type="match status" value="2"/>
</dbReference>
<dbReference type="InterPro" id="IPR006059">
    <property type="entry name" value="SBP"/>
</dbReference>
<gene>
    <name evidence="3" type="ORF">VIBNISOn1_800020</name>
</gene>
<dbReference type="PANTHER" id="PTHR43649:SF12">
    <property type="entry name" value="DIACETYLCHITOBIOSE BINDING PROTEIN DASA"/>
    <property type="match status" value="1"/>
</dbReference>
<organism evidence="3 4">
    <name type="scientific">Vibrio nigripulchritudo SOn1</name>
    <dbReference type="NCBI Taxonomy" id="1238450"/>
    <lineage>
        <taxon>Bacteria</taxon>
        <taxon>Pseudomonadati</taxon>
        <taxon>Pseudomonadota</taxon>
        <taxon>Gammaproteobacteria</taxon>
        <taxon>Vibrionales</taxon>
        <taxon>Vibrionaceae</taxon>
        <taxon>Vibrio</taxon>
    </lineage>
</organism>
<dbReference type="InterPro" id="IPR050490">
    <property type="entry name" value="Bact_solute-bd_prot1"/>
</dbReference>
<comment type="similarity">
    <text evidence="2">Belongs to the bacterial solute-binding protein 1 family.</text>
</comment>
<keyword evidence="3" id="KW-0762">Sugar transport</keyword>